<dbReference type="FunFam" id="3.90.550.10:FF:000037">
    <property type="entry name" value="Beta-1,4-galactosyltransferase 6"/>
    <property type="match status" value="1"/>
</dbReference>
<dbReference type="Pfam" id="PF02709">
    <property type="entry name" value="Glyco_transf_7C"/>
    <property type="match status" value="1"/>
</dbReference>
<evidence type="ECO:0000256" key="10">
    <source>
        <dbReference type="ARBA" id="ARBA00022989"/>
    </source>
</evidence>
<feature type="domain" description="Galactosyltransferase N-terminal" evidence="19">
    <location>
        <begin position="104"/>
        <end position="236"/>
    </location>
</feature>
<accession>A0A2G5VTF1</accession>
<evidence type="ECO:0000256" key="2">
    <source>
        <dbReference type="ARBA" id="ARBA00004606"/>
    </source>
</evidence>
<dbReference type="PANTHER" id="PTHR19300:SF57">
    <property type="entry name" value="BETA-1,4-N-ACETYLGALACTOSAMINYLTRANSFERASE"/>
    <property type="match status" value="1"/>
</dbReference>
<evidence type="ECO:0000256" key="11">
    <source>
        <dbReference type="ARBA" id="ARBA00023136"/>
    </source>
</evidence>
<keyword evidence="12" id="KW-1015">Disulfide bond</keyword>
<reference evidence="21" key="1">
    <citation type="submission" date="2017-10" db="EMBL/GenBank/DDBJ databases">
        <title>Rapid genome shrinkage in a self-fertile nematode reveals novel sperm competition proteins.</title>
        <authorList>
            <person name="Yin D."/>
            <person name="Schwarz E.M."/>
            <person name="Thomas C.G."/>
            <person name="Felde R.L."/>
            <person name="Korf I.F."/>
            <person name="Cutter A.D."/>
            <person name="Schartner C.M."/>
            <person name="Ralston E.J."/>
            <person name="Meyer B.J."/>
            <person name="Haag E.S."/>
        </authorList>
    </citation>
    <scope>NUCLEOTIDE SEQUENCE [LARGE SCALE GENOMIC DNA]</scope>
    <source>
        <strain evidence="21">JU1422</strain>
    </source>
</reference>
<evidence type="ECO:0000256" key="7">
    <source>
        <dbReference type="ARBA" id="ARBA00022692"/>
    </source>
</evidence>
<evidence type="ECO:0000256" key="6">
    <source>
        <dbReference type="ARBA" id="ARBA00022679"/>
    </source>
</evidence>
<keyword evidence="8 16" id="KW-0479">Metal-binding</keyword>
<comment type="function">
    <text evidence="16">Catalyzes the transfer of galactose onto proteins or lipids.</text>
</comment>
<dbReference type="InterPro" id="IPR029044">
    <property type="entry name" value="Nucleotide-diphossugar_trans"/>
</dbReference>
<dbReference type="UniPathway" id="UPA00378"/>
<dbReference type="GO" id="GO:0005794">
    <property type="term" value="C:Golgi apparatus"/>
    <property type="evidence" value="ECO:0007669"/>
    <property type="project" value="TreeGrafter"/>
</dbReference>
<evidence type="ECO:0000256" key="8">
    <source>
        <dbReference type="ARBA" id="ARBA00022723"/>
    </source>
</evidence>
<evidence type="ECO:0000256" key="4">
    <source>
        <dbReference type="ARBA" id="ARBA00005735"/>
    </source>
</evidence>
<dbReference type="PANTHER" id="PTHR19300">
    <property type="entry name" value="BETA-1,4-GALACTOSYLTRANSFERASE"/>
    <property type="match status" value="1"/>
</dbReference>
<sequence length="384" mass="43845">MAFRHLASAKLKTFFVLCAALLLVHAMIYKVPSLYENFSIGSSTLIADVDAMEAVLGNTASTSDDPFDIWNSTFSPISEVNQTAFMEDIRPILFGDANETRPHCNQTPPHLVGPIRVFLDEPDFATLEKIYPETHPGGHGIPTECIARHRVAIIVPYRDREAHLRIMLHNLHSLLAKQQLDYAIFVVEQVANQTFNRGKLMNVGYDVASRLYPWQCFIFHDVDLLPEDDRNLYTCPIQPRHMSVAIDKFDYKLPYSAIFGGISALTQEHVRAINGFSNDFWGWGGEDDDLATRTSQAGLKVSRYPAQIARYKMIKHSTEATNPVNKCRYKIMGQTKRRWKTDGLSSLKYKLVKLELKPLYTRAVVDLLEKECRRELRRDFPTCF</sequence>
<keyword evidence="9 16" id="KW-0735">Signal-anchor</keyword>
<evidence type="ECO:0000256" key="17">
    <source>
        <dbReference type="SAM" id="SignalP"/>
    </source>
</evidence>
<dbReference type="InterPro" id="IPR027791">
    <property type="entry name" value="Galactosyl_T_C"/>
</dbReference>
<evidence type="ECO:0000256" key="14">
    <source>
        <dbReference type="ARBA" id="ARBA00023211"/>
    </source>
</evidence>
<dbReference type="GO" id="GO:0008378">
    <property type="term" value="F:galactosyltransferase activity"/>
    <property type="evidence" value="ECO:0007669"/>
    <property type="project" value="TreeGrafter"/>
</dbReference>
<dbReference type="EC" id="2.4.1.-" evidence="16"/>
<comment type="pathway">
    <text evidence="3 16">Protein modification; protein glycosylation.</text>
</comment>
<keyword evidence="10" id="KW-1133">Transmembrane helix</keyword>
<evidence type="ECO:0000313" key="20">
    <source>
        <dbReference type="EMBL" id="PIC55052.1"/>
    </source>
</evidence>
<dbReference type="Pfam" id="PF13733">
    <property type="entry name" value="Glyco_transf_7N"/>
    <property type="match status" value="1"/>
</dbReference>
<evidence type="ECO:0000256" key="1">
    <source>
        <dbReference type="ARBA" id="ARBA00001936"/>
    </source>
</evidence>
<dbReference type="GO" id="GO:0006688">
    <property type="term" value="P:glycosphingolipid biosynthetic process"/>
    <property type="evidence" value="ECO:0007669"/>
    <property type="project" value="TreeGrafter"/>
</dbReference>
<evidence type="ECO:0000259" key="18">
    <source>
        <dbReference type="Pfam" id="PF02709"/>
    </source>
</evidence>
<dbReference type="SUPFAM" id="SSF53448">
    <property type="entry name" value="Nucleotide-diphospho-sugar transferases"/>
    <property type="match status" value="1"/>
</dbReference>
<evidence type="ECO:0000256" key="5">
    <source>
        <dbReference type="ARBA" id="ARBA00022676"/>
    </source>
</evidence>
<comment type="caution">
    <text evidence="20">The sequence shown here is derived from an EMBL/GenBank/DDBJ whole genome shotgun (WGS) entry which is preliminary data.</text>
</comment>
<evidence type="ECO:0000256" key="15">
    <source>
        <dbReference type="ARBA" id="ARBA00084120"/>
    </source>
</evidence>
<keyword evidence="15" id="KW-0978">Insecticide resistance</keyword>
<keyword evidence="7" id="KW-0812">Transmembrane</keyword>
<feature type="domain" description="Galactosyltransferase C-terminal" evidence="18">
    <location>
        <begin position="240"/>
        <end position="316"/>
    </location>
</feature>
<keyword evidence="14 16" id="KW-0464">Manganese</keyword>
<keyword evidence="6 16" id="KW-0808">Transferase</keyword>
<evidence type="ECO:0000256" key="9">
    <source>
        <dbReference type="ARBA" id="ARBA00022968"/>
    </source>
</evidence>
<dbReference type="PRINTS" id="PR02050">
    <property type="entry name" value="B14GALTRFASE"/>
</dbReference>
<dbReference type="OrthoDB" id="10038994at2759"/>
<keyword evidence="5 16" id="KW-0328">Glycosyltransferase</keyword>
<dbReference type="GO" id="GO:0016020">
    <property type="term" value="C:membrane"/>
    <property type="evidence" value="ECO:0007669"/>
    <property type="project" value="UniProtKB-SubCell"/>
</dbReference>
<name>A0A2G5VTF1_9PELO</name>
<protein>
    <recommendedName>
        <fullName evidence="16">Beta-1,4-N-acetylgalactosaminyltransferase</fullName>
        <ecNumber evidence="16">2.4.1.-</ecNumber>
    </recommendedName>
    <alternativeName>
        <fullName evidence="16">Beta-4-GalNAcT</fullName>
    </alternativeName>
</protein>
<evidence type="ECO:0000256" key="3">
    <source>
        <dbReference type="ARBA" id="ARBA00004922"/>
    </source>
</evidence>
<evidence type="ECO:0000256" key="12">
    <source>
        <dbReference type="ARBA" id="ARBA00023157"/>
    </source>
</evidence>
<dbReference type="STRING" id="1611254.A0A2G5VTF1"/>
<feature type="chain" id="PRO_5013747747" description="Beta-1,4-N-acetylgalactosaminyltransferase" evidence="17">
    <location>
        <begin position="27"/>
        <end position="384"/>
    </location>
</feature>
<comment type="cofactor">
    <cofactor evidence="1 16">
        <name>Mn(2+)</name>
        <dbReference type="ChEBI" id="CHEBI:29035"/>
    </cofactor>
</comment>
<evidence type="ECO:0000259" key="19">
    <source>
        <dbReference type="Pfam" id="PF13733"/>
    </source>
</evidence>
<dbReference type="AlphaFoldDB" id="A0A2G5VTF1"/>
<dbReference type="Proteomes" id="UP000230233">
    <property type="component" value="Chromosome I"/>
</dbReference>
<dbReference type="InterPro" id="IPR003859">
    <property type="entry name" value="Galactosyl_T"/>
</dbReference>
<dbReference type="EMBL" id="PDUG01000001">
    <property type="protein sequence ID" value="PIC55052.1"/>
    <property type="molecule type" value="Genomic_DNA"/>
</dbReference>
<keyword evidence="13 16" id="KW-0325">Glycoprotein</keyword>
<organism evidence="20 21">
    <name type="scientific">Caenorhabditis nigoni</name>
    <dbReference type="NCBI Taxonomy" id="1611254"/>
    <lineage>
        <taxon>Eukaryota</taxon>
        <taxon>Metazoa</taxon>
        <taxon>Ecdysozoa</taxon>
        <taxon>Nematoda</taxon>
        <taxon>Chromadorea</taxon>
        <taxon>Rhabditida</taxon>
        <taxon>Rhabditina</taxon>
        <taxon>Rhabditomorpha</taxon>
        <taxon>Rhabditoidea</taxon>
        <taxon>Rhabditidae</taxon>
        <taxon>Peloderinae</taxon>
        <taxon>Caenorhabditis</taxon>
    </lineage>
</organism>
<evidence type="ECO:0000313" key="21">
    <source>
        <dbReference type="Proteomes" id="UP000230233"/>
    </source>
</evidence>
<keyword evidence="17" id="KW-0732">Signal</keyword>
<keyword evidence="21" id="KW-1185">Reference proteome</keyword>
<proteinExistence type="inferred from homology"/>
<comment type="subcellular location">
    <subcellularLocation>
        <location evidence="2 16">Membrane</location>
        <topology evidence="2 16">Single-pass type II membrane protein</topology>
    </subcellularLocation>
</comment>
<evidence type="ECO:0000256" key="13">
    <source>
        <dbReference type="ARBA" id="ARBA00023180"/>
    </source>
</evidence>
<dbReference type="GO" id="GO:0046872">
    <property type="term" value="F:metal ion binding"/>
    <property type="evidence" value="ECO:0007669"/>
    <property type="project" value="UniProtKB-UniRule"/>
</dbReference>
<keyword evidence="11" id="KW-0472">Membrane</keyword>
<gene>
    <name evidence="20" type="primary">Cni-bre-4</name>
    <name evidence="20" type="synonym">Cnig_chr_I.g49</name>
    <name evidence="20" type="ORF">B9Z55_000049</name>
</gene>
<dbReference type="GO" id="GO:0033842">
    <property type="term" value="F:N-acetyl-beta-glucosaminyl-derivative 4-beta-N-acetylgalactosaminyltransferase activity"/>
    <property type="evidence" value="ECO:0007669"/>
    <property type="project" value="TreeGrafter"/>
</dbReference>
<feature type="signal peptide" evidence="17">
    <location>
        <begin position="1"/>
        <end position="26"/>
    </location>
</feature>
<dbReference type="GO" id="GO:0005975">
    <property type="term" value="P:carbohydrate metabolic process"/>
    <property type="evidence" value="ECO:0007669"/>
    <property type="project" value="InterPro"/>
</dbReference>
<comment type="similarity">
    <text evidence="4 16">Belongs to the glycosyltransferase 7 family.</text>
</comment>
<dbReference type="InterPro" id="IPR027995">
    <property type="entry name" value="Galactosyl_T_N"/>
</dbReference>
<evidence type="ECO:0000256" key="16">
    <source>
        <dbReference type="RuleBase" id="RU368121"/>
    </source>
</evidence>
<dbReference type="CDD" id="cd00899">
    <property type="entry name" value="b4GalT"/>
    <property type="match status" value="1"/>
</dbReference>
<dbReference type="Gene3D" id="3.90.550.10">
    <property type="entry name" value="Spore Coat Polysaccharide Biosynthesis Protein SpsA, Chain A"/>
    <property type="match status" value="1"/>
</dbReference>